<gene>
    <name evidence="1" type="ORF">QAD02_013467</name>
</gene>
<sequence>MTTDSISECDEGFLQTNSRILALNESYRILCSLNSKKSSILCSSPKTICVRQVHPPSHNSPLVHVILDDVESDVLSDQIVQEVDPVVGSSSTVFHRDDSFSASNSSNFDVNEILCSTLNPAVPNQVCNLIPDHVDIPVESISRGSNEENIEKRKKLSKPKQRGYYLRPLGDSDMLLLRRDKRKLTGKAAYNIKNGWNCAEISVENERFKLIIHARSIHKQKF</sequence>
<name>A0ACC2P273_9HYME</name>
<evidence type="ECO:0000313" key="1">
    <source>
        <dbReference type="EMBL" id="KAJ8677680.1"/>
    </source>
</evidence>
<accession>A0ACC2P273</accession>
<keyword evidence="2" id="KW-1185">Reference proteome</keyword>
<dbReference type="Proteomes" id="UP001239111">
    <property type="component" value="Chromosome 2"/>
</dbReference>
<comment type="caution">
    <text evidence="1">The sequence shown here is derived from an EMBL/GenBank/DDBJ whole genome shotgun (WGS) entry which is preliminary data.</text>
</comment>
<evidence type="ECO:0000313" key="2">
    <source>
        <dbReference type="Proteomes" id="UP001239111"/>
    </source>
</evidence>
<dbReference type="EMBL" id="CM056742">
    <property type="protein sequence ID" value="KAJ8677680.1"/>
    <property type="molecule type" value="Genomic_DNA"/>
</dbReference>
<reference evidence="1" key="1">
    <citation type="submission" date="2023-04" db="EMBL/GenBank/DDBJ databases">
        <title>A chromosome-level genome assembly of the parasitoid wasp Eretmocerus hayati.</title>
        <authorList>
            <person name="Zhong Y."/>
            <person name="Liu S."/>
            <person name="Liu Y."/>
        </authorList>
    </citation>
    <scope>NUCLEOTIDE SEQUENCE</scope>
    <source>
        <strain evidence="1">ZJU_SS_LIU_2023</strain>
    </source>
</reference>
<protein>
    <submittedName>
        <fullName evidence="1">Uncharacterized protein</fullName>
    </submittedName>
</protein>
<proteinExistence type="predicted"/>
<organism evidence="1 2">
    <name type="scientific">Eretmocerus hayati</name>
    <dbReference type="NCBI Taxonomy" id="131215"/>
    <lineage>
        <taxon>Eukaryota</taxon>
        <taxon>Metazoa</taxon>
        <taxon>Ecdysozoa</taxon>
        <taxon>Arthropoda</taxon>
        <taxon>Hexapoda</taxon>
        <taxon>Insecta</taxon>
        <taxon>Pterygota</taxon>
        <taxon>Neoptera</taxon>
        <taxon>Endopterygota</taxon>
        <taxon>Hymenoptera</taxon>
        <taxon>Apocrita</taxon>
        <taxon>Proctotrupomorpha</taxon>
        <taxon>Chalcidoidea</taxon>
        <taxon>Aphelinidae</taxon>
        <taxon>Aphelininae</taxon>
        <taxon>Eretmocerus</taxon>
    </lineage>
</organism>